<dbReference type="PROSITE" id="PS51352">
    <property type="entry name" value="THIOREDOXIN_2"/>
    <property type="match status" value="1"/>
</dbReference>
<accession>A0A418SNI3</accession>
<feature type="signal peptide" evidence="5">
    <location>
        <begin position="1"/>
        <end position="17"/>
    </location>
</feature>
<evidence type="ECO:0000259" key="6">
    <source>
        <dbReference type="PROSITE" id="PS51352"/>
    </source>
</evidence>
<dbReference type="PANTHER" id="PTHR13887">
    <property type="entry name" value="GLUTATHIONE S-TRANSFERASE KAPPA"/>
    <property type="match status" value="1"/>
</dbReference>
<dbReference type="InterPro" id="IPR001853">
    <property type="entry name" value="DSBA-like_thioredoxin_dom"/>
</dbReference>
<evidence type="ECO:0000313" key="8">
    <source>
        <dbReference type="Proteomes" id="UP000284202"/>
    </source>
</evidence>
<evidence type="ECO:0000256" key="1">
    <source>
        <dbReference type="ARBA" id="ARBA00022729"/>
    </source>
</evidence>
<dbReference type="InterPro" id="IPR041205">
    <property type="entry name" value="ScsC_N"/>
</dbReference>
<keyword evidence="2" id="KW-0560">Oxidoreductase</keyword>
<keyword evidence="3" id="KW-1015">Disulfide bond</keyword>
<proteinExistence type="predicted"/>
<evidence type="ECO:0000256" key="5">
    <source>
        <dbReference type="SAM" id="SignalP"/>
    </source>
</evidence>
<feature type="domain" description="Thioredoxin" evidence="6">
    <location>
        <begin position="62"/>
        <end position="243"/>
    </location>
</feature>
<dbReference type="InterPro" id="IPR013766">
    <property type="entry name" value="Thioredoxin_domain"/>
</dbReference>
<evidence type="ECO:0000256" key="3">
    <source>
        <dbReference type="ARBA" id="ARBA00023157"/>
    </source>
</evidence>
<protein>
    <submittedName>
        <fullName evidence="7">DsbA family protein</fullName>
    </submittedName>
</protein>
<dbReference type="InterPro" id="IPR036249">
    <property type="entry name" value="Thioredoxin-like_sf"/>
</dbReference>
<reference evidence="8" key="1">
    <citation type="submission" date="2018-09" db="EMBL/GenBank/DDBJ databases">
        <title>Acidovorax cavernicola nov. sp. isolated from Gruta de las Maravillas (Aracena, Spain).</title>
        <authorList>
            <person name="Jurado V."/>
            <person name="Gutierrez-Patricio S."/>
            <person name="Gonzalez-Pimentel J.L."/>
            <person name="Miller A.Z."/>
            <person name="Laiz L."/>
            <person name="Saiz-Jimenez C."/>
        </authorList>
    </citation>
    <scope>NUCLEOTIDE SEQUENCE [LARGE SCALE GENOMIC DNA]</scope>
    <source>
        <strain evidence="8">1011MAR3C25</strain>
    </source>
</reference>
<evidence type="ECO:0000256" key="4">
    <source>
        <dbReference type="ARBA" id="ARBA00023284"/>
    </source>
</evidence>
<dbReference type="PANTHER" id="PTHR13887:SF14">
    <property type="entry name" value="DISULFIDE BOND FORMATION PROTEIN D"/>
    <property type="match status" value="1"/>
</dbReference>
<evidence type="ECO:0000256" key="2">
    <source>
        <dbReference type="ARBA" id="ARBA00023002"/>
    </source>
</evidence>
<keyword evidence="8" id="KW-1185">Reference proteome</keyword>
<gene>
    <name evidence="7" type="ORF">D3P04_20170</name>
</gene>
<keyword evidence="1 5" id="KW-0732">Signal</keyword>
<dbReference type="EMBL" id="QZCG01000016">
    <property type="protein sequence ID" value="RJE82462.1"/>
    <property type="molecule type" value="Genomic_DNA"/>
</dbReference>
<name>A0A418SNI3_9RHOB</name>
<dbReference type="SUPFAM" id="SSF52833">
    <property type="entry name" value="Thioredoxin-like"/>
    <property type="match status" value="1"/>
</dbReference>
<dbReference type="Pfam" id="PF18312">
    <property type="entry name" value="ScsC_N"/>
    <property type="match status" value="1"/>
</dbReference>
<dbReference type="Gene3D" id="3.40.30.10">
    <property type="entry name" value="Glutaredoxin"/>
    <property type="match status" value="1"/>
</dbReference>
<evidence type="ECO:0000313" key="7">
    <source>
        <dbReference type="EMBL" id="RJE82462.1"/>
    </source>
</evidence>
<dbReference type="Proteomes" id="UP000284202">
    <property type="component" value="Unassembled WGS sequence"/>
</dbReference>
<keyword evidence="4" id="KW-0676">Redox-active center</keyword>
<dbReference type="GO" id="GO:0016491">
    <property type="term" value="F:oxidoreductase activity"/>
    <property type="evidence" value="ECO:0007669"/>
    <property type="project" value="UniProtKB-KW"/>
</dbReference>
<dbReference type="RefSeq" id="WP_119751687.1">
    <property type="nucleotide sequence ID" value="NZ_QZCG01000016.1"/>
</dbReference>
<dbReference type="CDD" id="cd03023">
    <property type="entry name" value="DsbA_Com1_like"/>
    <property type="match status" value="1"/>
</dbReference>
<organism evidence="7 8">
    <name type="scientific">Paracoccus onubensis</name>
    <dbReference type="NCBI Taxonomy" id="1675788"/>
    <lineage>
        <taxon>Bacteria</taxon>
        <taxon>Pseudomonadati</taxon>
        <taxon>Pseudomonadota</taxon>
        <taxon>Alphaproteobacteria</taxon>
        <taxon>Rhodobacterales</taxon>
        <taxon>Paracoccaceae</taxon>
        <taxon>Paracoccus</taxon>
    </lineage>
</organism>
<dbReference type="AlphaFoldDB" id="A0A418SNI3"/>
<sequence length="249" mass="27060">MKRLIAAFLLSATPVMAFDIESMSEAEEAAFGDAVREYLMANPEVLIESINELEKRRAAESAKNDDQLVAANREAIFEDGHSWVGGNPDGDLTMVEFIDYRCGVCRRFNEEVRDIVAKDGNIRLVLKEFPILGQDSDNSSRFAIAVKQVAGDEAYLKAHDELITLRGAATLEALQGIAEKIGVDGEEVVNLMNTESVSAVLRENMQLAERMAIKGTPTFVIGDQLLRGVPGDGLTAAVEGIRAAQSEEG</sequence>
<feature type="chain" id="PRO_5019197142" evidence="5">
    <location>
        <begin position="18"/>
        <end position="249"/>
    </location>
</feature>
<dbReference type="Pfam" id="PF01323">
    <property type="entry name" value="DSBA"/>
    <property type="match status" value="1"/>
</dbReference>
<comment type="caution">
    <text evidence="7">The sequence shown here is derived from an EMBL/GenBank/DDBJ whole genome shotgun (WGS) entry which is preliminary data.</text>
</comment>
<dbReference type="OrthoDB" id="9780147at2"/>